<accession>A0ACB0KXY8</accession>
<name>A0ACB0KXY8_TRIPR</name>
<organism evidence="1 2">
    <name type="scientific">Trifolium pratense</name>
    <name type="common">Red clover</name>
    <dbReference type="NCBI Taxonomy" id="57577"/>
    <lineage>
        <taxon>Eukaryota</taxon>
        <taxon>Viridiplantae</taxon>
        <taxon>Streptophyta</taxon>
        <taxon>Embryophyta</taxon>
        <taxon>Tracheophyta</taxon>
        <taxon>Spermatophyta</taxon>
        <taxon>Magnoliopsida</taxon>
        <taxon>eudicotyledons</taxon>
        <taxon>Gunneridae</taxon>
        <taxon>Pentapetalae</taxon>
        <taxon>rosids</taxon>
        <taxon>fabids</taxon>
        <taxon>Fabales</taxon>
        <taxon>Fabaceae</taxon>
        <taxon>Papilionoideae</taxon>
        <taxon>50 kb inversion clade</taxon>
        <taxon>NPAAA clade</taxon>
        <taxon>Hologalegina</taxon>
        <taxon>IRL clade</taxon>
        <taxon>Trifolieae</taxon>
        <taxon>Trifolium</taxon>
    </lineage>
</organism>
<sequence length="114" mass="12801">MKSSLNDHVIPIYKVVNRFLKSDQSAIASVIAYPSLLCSDYVIPNINLMVDKGVFDSGIFRILHVRPNVIVCIPRVLEEMVEELKNMGFDPSKKYFGDALHAKIGFSKSKIQMG</sequence>
<evidence type="ECO:0000313" key="1">
    <source>
        <dbReference type="EMBL" id="CAJ2662014.1"/>
    </source>
</evidence>
<gene>
    <name evidence="1" type="ORF">MILVUS5_LOCUS27638</name>
</gene>
<proteinExistence type="predicted"/>
<protein>
    <submittedName>
        <fullName evidence="1">Uncharacterized protein</fullName>
    </submittedName>
</protein>
<reference evidence="1" key="1">
    <citation type="submission" date="2023-10" db="EMBL/GenBank/DDBJ databases">
        <authorList>
            <person name="Rodriguez Cubillos JULIANA M."/>
            <person name="De Vega J."/>
        </authorList>
    </citation>
    <scope>NUCLEOTIDE SEQUENCE</scope>
</reference>
<keyword evidence="2" id="KW-1185">Reference proteome</keyword>
<comment type="caution">
    <text evidence="1">The sequence shown here is derived from an EMBL/GenBank/DDBJ whole genome shotgun (WGS) entry which is preliminary data.</text>
</comment>
<evidence type="ECO:0000313" key="2">
    <source>
        <dbReference type="Proteomes" id="UP001177021"/>
    </source>
</evidence>
<dbReference type="EMBL" id="CASHSV030000409">
    <property type="protein sequence ID" value="CAJ2662014.1"/>
    <property type="molecule type" value="Genomic_DNA"/>
</dbReference>
<dbReference type="Proteomes" id="UP001177021">
    <property type="component" value="Unassembled WGS sequence"/>
</dbReference>